<dbReference type="GO" id="GO:0022857">
    <property type="term" value="F:transmembrane transporter activity"/>
    <property type="evidence" value="ECO:0007669"/>
    <property type="project" value="InterPro"/>
</dbReference>
<dbReference type="Pfam" id="PF13520">
    <property type="entry name" value="AA_permease_2"/>
    <property type="match status" value="1"/>
</dbReference>
<keyword evidence="9" id="KW-1185">Reference proteome</keyword>
<feature type="transmembrane region" description="Helical" evidence="7">
    <location>
        <begin position="180"/>
        <end position="204"/>
    </location>
</feature>
<comment type="subcellular location">
    <subcellularLocation>
        <location evidence="1">Cell membrane</location>
        <topology evidence="1">Multi-pass membrane protein</topology>
    </subcellularLocation>
</comment>
<sequence length="505" mass="51997">MTPPSPDRTGGVMSPSPQHVGTAAGASSEPLPGTLGTATIVFMVAAAASPLSILAGVVPLGFLFGNGIGMPVMFATAGAVFILFAVGLVAMASRVERSGGFFVLIAQGAGRTAGVAASYVALLAYWALTIGIASYLGYVLAVTFEGNLGLAVPWWVYSIAALLVAGLLGSQRIDTSSKVLSILLIAELLVVLVLTTVVVVTGGADGPSLQPFAPSAIFSGSPAIGLVFAASAFIGFEATVIYRQEARNPARTIPRATYLAVLVVGVFYVVSAWMLVTAWGPDQAIEVAAADPGSMLLATADRYLGGAGRIAIEVLLVTSLFAAVLSFHNVLNRYQRSMAGARVLPRFLDHVHESTGAPRRAAAVQTAASIAIIALSALLGLDPVVQMFAWLPSVATLSILALMAVVSISVIVFFRRHAGPESAWKTIVAPVLSLAALVATIVIVAVYFPLLTGEFDAAGNPSYGPVSIVLVGLIVVVAVAGVVRASILRSRHPKDYAALASTLHE</sequence>
<comment type="caution">
    <text evidence="8">The sequence shown here is derived from an EMBL/GenBank/DDBJ whole genome shotgun (WGS) entry which is preliminary data.</text>
</comment>
<keyword evidence="4 7" id="KW-1133">Transmembrane helix</keyword>
<evidence type="ECO:0000256" key="7">
    <source>
        <dbReference type="SAM" id="Phobius"/>
    </source>
</evidence>
<evidence type="ECO:0000313" key="8">
    <source>
        <dbReference type="EMBL" id="RWZ59474.1"/>
    </source>
</evidence>
<dbReference type="Gene3D" id="1.20.1740.10">
    <property type="entry name" value="Amino acid/polyamine transporter I"/>
    <property type="match status" value="1"/>
</dbReference>
<dbReference type="Proteomes" id="UP000288603">
    <property type="component" value="Unassembled WGS sequence"/>
</dbReference>
<evidence type="ECO:0000256" key="3">
    <source>
        <dbReference type="ARBA" id="ARBA00022692"/>
    </source>
</evidence>
<feature type="transmembrane region" description="Helical" evidence="7">
    <location>
        <begin position="68"/>
        <end position="92"/>
    </location>
</feature>
<name>A0A3S4DUH5_9MICO</name>
<feature type="transmembrane region" description="Helical" evidence="7">
    <location>
        <begin position="148"/>
        <end position="168"/>
    </location>
</feature>
<feature type="transmembrane region" description="Helical" evidence="7">
    <location>
        <begin position="113"/>
        <end position="136"/>
    </location>
</feature>
<feature type="transmembrane region" description="Helical" evidence="7">
    <location>
        <begin position="310"/>
        <end position="331"/>
    </location>
</feature>
<feature type="transmembrane region" description="Helical" evidence="7">
    <location>
        <begin position="216"/>
        <end position="236"/>
    </location>
</feature>
<feature type="transmembrane region" description="Helical" evidence="7">
    <location>
        <begin position="462"/>
        <end position="483"/>
    </location>
</feature>
<proteinExistence type="predicted"/>
<evidence type="ECO:0000256" key="1">
    <source>
        <dbReference type="ARBA" id="ARBA00004651"/>
    </source>
</evidence>
<evidence type="ECO:0000256" key="2">
    <source>
        <dbReference type="ARBA" id="ARBA00022475"/>
    </source>
</evidence>
<feature type="region of interest" description="Disordered" evidence="6">
    <location>
        <begin position="1"/>
        <end position="28"/>
    </location>
</feature>
<evidence type="ECO:0000313" key="9">
    <source>
        <dbReference type="Proteomes" id="UP000288603"/>
    </source>
</evidence>
<dbReference type="PANTHER" id="PTHR42770:SF16">
    <property type="entry name" value="AMINO ACID PERMEASE"/>
    <property type="match status" value="1"/>
</dbReference>
<dbReference type="PANTHER" id="PTHR42770">
    <property type="entry name" value="AMINO ACID TRANSPORTER-RELATED"/>
    <property type="match status" value="1"/>
</dbReference>
<dbReference type="InterPro" id="IPR002293">
    <property type="entry name" value="AA/rel_permease1"/>
</dbReference>
<dbReference type="InterPro" id="IPR050367">
    <property type="entry name" value="APC_superfamily"/>
</dbReference>
<feature type="transmembrane region" description="Helical" evidence="7">
    <location>
        <begin position="362"/>
        <end position="381"/>
    </location>
</feature>
<dbReference type="PIRSF" id="PIRSF006060">
    <property type="entry name" value="AA_transporter"/>
    <property type="match status" value="1"/>
</dbReference>
<dbReference type="AlphaFoldDB" id="A0A3S4DUH5"/>
<protein>
    <submittedName>
        <fullName evidence="8">APC family permease</fullName>
    </submittedName>
</protein>
<keyword evidence="5 7" id="KW-0472">Membrane</keyword>
<accession>A0A3S4DUH5</accession>
<dbReference type="EMBL" id="RZNC01000004">
    <property type="protein sequence ID" value="RWZ59474.1"/>
    <property type="molecule type" value="Genomic_DNA"/>
</dbReference>
<feature type="transmembrane region" description="Helical" evidence="7">
    <location>
        <begin position="256"/>
        <end position="276"/>
    </location>
</feature>
<dbReference type="OrthoDB" id="137613at2"/>
<dbReference type="GO" id="GO:0005886">
    <property type="term" value="C:plasma membrane"/>
    <property type="evidence" value="ECO:0007669"/>
    <property type="project" value="UniProtKB-SubCell"/>
</dbReference>
<organism evidence="8 9">
    <name type="scientific">Labedella populi</name>
    <dbReference type="NCBI Taxonomy" id="2498850"/>
    <lineage>
        <taxon>Bacteria</taxon>
        <taxon>Bacillati</taxon>
        <taxon>Actinomycetota</taxon>
        <taxon>Actinomycetes</taxon>
        <taxon>Micrococcales</taxon>
        <taxon>Microbacteriaceae</taxon>
        <taxon>Labedella</taxon>
    </lineage>
</organism>
<evidence type="ECO:0000256" key="5">
    <source>
        <dbReference type="ARBA" id="ARBA00023136"/>
    </source>
</evidence>
<feature type="transmembrane region" description="Helical" evidence="7">
    <location>
        <begin position="426"/>
        <end position="450"/>
    </location>
</feature>
<evidence type="ECO:0000256" key="6">
    <source>
        <dbReference type="SAM" id="MobiDB-lite"/>
    </source>
</evidence>
<gene>
    <name evidence="8" type="ORF">ELQ92_11545</name>
</gene>
<reference evidence="8 9" key="1">
    <citation type="submission" date="2018-12" db="EMBL/GenBank/DDBJ databases">
        <authorList>
            <person name="Li F."/>
        </authorList>
    </citation>
    <scope>NUCLEOTIDE SEQUENCE [LARGE SCALE GENOMIC DNA]</scope>
    <source>
        <strain evidence="8 9">8H24J-4-2</strain>
    </source>
</reference>
<feature type="transmembrane region" description="Helical" evidence="7">
    <location>
        <begin position="387"/>
        <end position="414"/>
    </location>
</feature>
<keyword evidence="3 7" id="KW-0812">Transmembrane</keyword>
<keyword evidence="2" id="KW-1003">Cell membrane</keyword>
<feature type="transmembrane region" description="Helical" evidence="7">
    <location>
        <begin position="40"/>
        <end position="62"/>
    </location>
</feature>
<evidence type="ECO:0000256" key="4">
    <source>
        <dbReference type="ARBA" id="ARBA00022989"/>
    </source>
</evidence>